<reference evidence="1" key="1">
    <citation type="submission" date="2016-09" db="EMBL/GenBank/DDBJ databases">
        <authorList>
            <person name="Capua I."/>
            <person name="De Benedictis P."/>
            <person name="Joannis T."/>
            <person name="Lombin L.H."/>
            <person name="Cattoli G."/>
        </authorList>
    </citation>
    <scope>NUCLEOTIDE SEQUENCE</scope>
    <source>
        <strain evidence="1">B9</strain>
    </source>
</reference>
<dbReference type="AlphaFoldDB" id="A0A1K0IY91"/>
<protein>
    <submittedName>
        <fullName evidence="1">Uncharacterized protein</fullName>
    </submittedName>
</protein>
<accession>A0A1K0IY91</accession>
<sequence>MFPAPAGPSVRGFLLRISPGELASQSVGLRAPKTSPVNFSSLAIARNVGVMFLSGPLLKMVLPFTQFLSDRPAPPSTGLDALAEQPLAEGRVRIRHQIVLIRQLRAERLNDFGIGVVALAAD</sequence>
<organism evidence="1">
    <name type="scientific">Cupriavidus necator</name>
    <name type="common">Alcaligenes eutrophus</name>
    <name type="synonym">Ralstonia eutropha</name>
    <dbReference type="NCBI Taxonomy" id="106590"/>
    <lineage>
        <taxon>Bacteria</taxon>
        <taxon>Pseudomonadati</taxon>
        <taxon>Pseudomonadota</taxon>
        <taxon>Betaproteobacteria</taxon>
        <taxon>Burkholderiales</taxon>
        <taxon>Burkholderiaceae</taxon>
        <taxon>Cupriavidus</taxon>
    </lineage>
</organism>
<name>A0A1K0IY91_CUPNE</name>
<dbReference type="EMBL" id="FMSH01000376">
    <property type="protein sequence ID" value="SCU84812.1"/>
    <property type="molecule type" value="Genomic_DNA"/>
</dbReference>
<evidence type="ECO:0000313" key="1">
    <source>
        <dbReference type="EMBL" id="SCU84812.1"/>
    </source>
</evidence>
<proteinExistence type="predicted"/>
<gene>
    <name evidence="1" type="ORF">CNECB9_4370027</name>
</gene>